<evidence type="ECO:0000256" key="3">
    <source>
        <dbReference type="ARBA" id="ARBA00022801"/>
    </source>
</evidence>
<dbReference type="InterPro" id="IPR023343">
    <property type="entry name" value="Penicillin_amidase_dom1"/>
</dbReference>
<evidence type="ECO:0000256" key="5">
    <source>
        <dbReference type="PIRSR" id="PIRSR001227-1"/>
    </source>
</evidence>
<organism evidence="7 8">
    <name type="scientific">Nonomuraea polychroma</name>
    <dbReference type="NCBI Taxonomy" id="46176"/>
    <lineage>
        <taxon>Bacteria</taxon>
        <taxon>Bacillati</taxon>
        <taxon>Actinomycetota</taxon>
        <taxon>Actinomycetes</taxon>
        <taxon>Streptosporangiales</taxon>
        <taxon>Streptosporangiaceae</taxon>
        <taxon>Nonomuraea</taxon>
    </lineage>
</organism>
<dbReference type="EMBL" id="SAUN01000001">
    <property type="protein sequence ID" value="RVX41243.1"/>
    <property type="molecule type" value="Genomic_DNA"/>
</dbReference>
<sequence length="809" mass="87641">MRNCPSRRMANARRFRRWWITALVAALSAVTVAVVVVTDRASTTPDGGNAGYQATIRRTAYGIPHVLARDHASLGFGYGYAFAQDNLCVLAERVVTLRGERSRYFGVADLDSDIYHRAVQESGLVRRLLDRAAPLGPTRQVRDLVDGYVAGYNRYLRDTGVARLPDPTCRGKDWVGPITASDIWHGALEVNRQAGSGTFQKDIATAAPPRARPSRPRPVPSPDPVLSSGPVPGSNGWALGREATRGGSAMLLANPHYPWTGSNRFYQVHLTIPGQLNVSGASLYGTPVVQIGHTAGLAWTHTVSHARRFTLYELDLADGDPTSYVVDGRAEPMRQQRVTVTVRGADGKARPVTRVLYSSRYGPVLATGWTATTAFALADPNAANLRSMNEWLAMGAAQNLAQLRAAQNTYQGLPFVYTIAADSGGTVSFADASVVPHVTDSQTRRCITTAQGRARYPGRFILDGSTAACAWGADADAVEPGVFGPGRHPRLTRTDYVSNSNNSPWLTNPEAPISGYPRIYGDTGADPGLRPRLSLDMISQRLSGADGLREAGFTLETLQATTLSGRNHSADLARADLVAICRAHPVMTAGDGTRVNVRQACDTLARWNGRSGLDSRGAVLWREFFTRLHRDAGAKANAERRAPGGEKAAKDGWWRVPFDRDDPLTTPRGLDRDHLAARRALAETVRAFRDSGTSPAVTLGEAQRRGAVPLHGCTDLEGCFDLVEPSGPLRSDGRYPEIANGSSFIMAVELTPQGPRARTILTYSQSANPASPHHTDQTELYSRKKWVNVGFTEHEINSDPELRTTTVRG</sequence>
<dbReference type="GO" id="GO:0016811">
    <property type="term" value="F:hydrolase activity, acting on carbon-nitrogen (but not peptide) bonds, in linear amides"/>
    <property type="evidence" value="ECO:0007669"/>
    <property type="project" value="InterPro"/>
</dbReference>
<protein>
    <submittedName>
        <fullName evidence="7">Acyl-homoserine-lactone acylase</fullName>
    </submittedName>
</protein>
<accession>A0A438M6C2</accession>
<dbReference type="SUPFAM" id="SSF56235">
    <property type="entry name" value="N-terminal nucleophile aminohydrolases (Ntn hydrolases)"/>
    <property type="match status" value="1"/>
</dbReference>
<evidence type="ECO:0000256" key="6">
    <source>
        <dbReference type="SAM" id="MobiDB-lite"/>
    </source>
</evidence>
<keyword evidence="4" id="KW-0865">Zymogen</keyword>
<name>A0A438M6C2_9ACTN</name>
<dbReference type="PANTHER" id="PTHR34218">
    <property type="entry name" value="PEPTIDASE S45 PENICILLIN AMIDASE"/>
    <property type="match status" value="1"/>
</dbReference>
<dbReference type="Gene3D" id="1.10.1400.10">
    <property type="match status" value="1"/>
</dbReference>
<gene>
    <name evidence="7" type="ORF">EDD27_3736</name>
</gene>
<evidence type="ECO:0000256" key="2">
    <source>
        <dbReference type="ARBA" id="ARBA00022729"/>
    </source>
</evidence>
<comment type="similarity">
    <text evidence="1">Belongs to the peptidase S45 family.</text>
</comment>
<proteinExistence type="inferred from homology"/>
<keyword evidence="3" id="KW-0378">Hydrolase</keyword>
<dbReference type="GO" id="GO:0017000">
    <property type="term" value="P:antibiotic biosynthetic process"/>
    <property type="evidence" value="ECO:0007669"/>
    <property type="project" value="InterPro"/>
</dbReference>
<feature type="region of interest" description="Disordered" evidence="6">
    <location>
        <begin position="205"/>
        <end position="240"/>
    </location>
</feature>
<dbReference type="Gene3D" id="1.10.439.10">
    <property type="entry name" value="Penicillin Amidohydrolase, domain 1"/>
    <property type="match status" value="1"/>
</dbReference>
<dbReference type="InterPro" id="IPR029055">
    <property type="entry name" value="Ntn_hydrolases_N"/>
</dbReference>
<keyword evidence="2" id="KW-0732">Signal</keyword>
<dbReference type="Proteomes" id="UP000284824">
    <property type="component" value="Unassembled WGS sequence"/>
</dbReference>
<dbReference type="AlphaFoldDB" id="A0A438M6C2"/>
<reference evidence="7 8" key="1">
    <citation type="submission" date="2019-01" db="EMBL/GenBank/DDBJ databases">
        <title>Sequencing the genomes of 1000 actinobacteria strains.</title>
        <authorList>
            <person name="Klenk H.-P."/>
        </authorList>
    </citation>
    <scope>NUCLEOTIDE SEQUENCE [LARGE SCALE GENOMIC DNA]</scope>
    <source>
        <strain evidence="7 8">DSM 43925</strain>
    </source>
</reference>
<evidence type="ECO:0000313" key="7">
    <source>
        <dbReference type="EMBL" id="RVX41243.1"/>
    </source>
</evidence>
<evidence type="ECO:0000256" key="1">
    <source>
        <dbReference type="ARBA" id="ARBA00006586"/>
    </source>
</evidence>
<dbReference type="InterPro" id="IPR002692">
    <property type="entry name" value="S45"/>
</dbReference>
<dbReference type="Gene3D" id="3.60.20.10">
    <property type="entry name" value="Glutamine Phosphoribosylpyrophosphate, subunit 1, domain 1"/>
    <property type="match status" value="1"/>
</dbReference>
<dbReference type="Pfam" id="PF01804">
    <property type="entry name" value="Penicil_amidase"/>
    <property type="match status" value="1"/>
</dbReference>
<evidence type="ECO:0000256" key="4">
    <source>
        <dbReference type="ARBA" id="ARBA00023145"/>
    </source>
</evidence>
<feature type="active site" description="Nucleophile" evidence="5">
    <location>
        <position position="234"/>
    </location>
</feature>
<dbReference type="Gene3D" id="2.30.120.10">
    <property type="match status" value="1"/>
</dbReference>
<dbReference type="PIRSF" id="PIRSF001227">
    <property type="entry name" value="Pen_acylase"/>
    <property type="match status" value="1"/>
</dbReference>
<evidence type="ECO:0000313" key="8">
    <source>
        <dbReference type="Proteomes" id="UP000284824"/>
    </source>
</evidence>
<comment type="caution">
    <text evidence="7">The sequence shown here is derived from an EMBL/GenBank/DDBJ whole genome shotgun (WGS) entry which is preliminary data.</text>
</comment>
<dbReference type="InterPro" id="IPR014395">
    <property type="entry name" value="Pen/GL7ACA/AHL_acylase"/>
</dbReference>
<dbReference type="PANTHER" id="PTHR34218:SF3">
    <property type="entry name" value="ACYL-HOMOSERINE LACTONE ACYLASE PVDQ"/>
    <property type="match status" value="1"/>
</dbReference>
<dbReference type="InterPro" id="IPR043146">
    <property type="entry name" value="Penicillin_amidase_N_B-knob"/>
</dbReference>
<dbReference type="InterPro" id="IPR043147">
    <property type="entry name" value="Penicillin_amidase_A-knob"/>
</dbReference>
<keyword evidence="8" id="KW-1185">Reference proteome</keyword>